<dbReference type="EMBL" id="LT594512">
    <property type="protein sequence ID" value="SBT76654.1"/>
    <property type="molecule type" value="Genomic_DNA"/>
</dbReference>
<gene>
    <name evidence="1" type="primary">PowCR01_080014900</name>
    <name evidence="1" type="ORF">POWCR01_080014900</name>
</gene>
<sequence length="94" mass="11208">MKNSNSINEFVAILEIPITMNKYTDVLNPILEKKLTKKEVDDQLPKCGQNKTKKQIKYKFKSYLKDYECLWNDSVERATDLWTNLMNKIENYKK</sequence>
<dbReference type="Proteomes" id="UP000243200">
    <property type="component" value="Chromosome 8"/>
</dbReference>
<dbReference type="OrthoDB" id="10473272at2759"/>
<evidence type="ECO:0000313" key="2">
    <source>
        <dbReference type="Proteomes" id="UP000243200"/>
    </source>
</evidence>
<accession>A0A1C3KR90</accession>
<dbReference type="VEuPathDB" id="PlasmoDB:PocGH01_00219400"/>
<proteinExistence type="predicted"/>
<organism evidence="1 2">
    <name type="scientific">Plasmodium ovale</name>
    <name type="common">malaria parasite P. ovale</name>
    <dbReference type="NCBI Taxonomy" id="36330"/>
    <lineage>
        <taxon>Eukaryota</taxon>
        <taxon>Sar</taxon>
        <taxon>Alveolata</taxon>
        <taxon>Apicomplexa</taxon>
        <taxon>Aconoidasida</taxon>
        <taxon>Haemosporida</taxon>
        <taxon>Plasmodiidae</taxon>
        <taxon>Plasmodium</taxon>
        <taxon>Plasmodium (Plasmodium)</taxon>
    </lineage>
</organism>
<protein>
    <submittedName>
        <fullName evidence="1">Uncharacterized protein</fullName>
    </submittedName>
</protein>
<dbReference type="AlphaFoldDB" id="A0A1C3KR90"/>
<evidence type="ECO:0000313" key="1">
    <source>
        <dbReference type="EMBL" id="SBT76654.1"/>
    </source>
</evidence>
<reference evidence="1 2" key="1">
    <citation type="submission" date="2016-06" db="EMBL/GenBank/DDBJ databases">
        <authorList>
            <consortium name="Pathogen Informatics"/>
        </authorList>
    </citation>
    <scope>NUCLEOTIDE SEQUENCE [LARGE SCALE GENOMIC DNA]</scope>
    <source>
        <strain evidence="1">PowCR01</strain>
    </source>
</reference>
<dbReference type="VEuPathDB" id="PlasmoDB:POWCR01_080014900"/>
<name>A0A1C3KR90_PLAOA</name>